<evidence type="ECO:0000256" key="1">
    <source>
        <dbReference type="ARBA" id="ARBA00022741"/>
    </source>
</evidence>
<organism evidence="4 5">
    <name type="scientific">Trifolium pratense</name>
    <name type="common">Red clover</name>
    <dbReference type="NCBI Taxonomy" id="57577"/>
    <lineage>
        <taxon>Eukaryota</taxon>
        <taxon>Viridiplantae</taxon>
        <taxon>Streptophyta</taxon>
        <taxon>Embryophyta</taxon>
        <taxon>Tracheophyta</taxon>
        <taxon>Spermatophyta</taxon>
        <taxon>Magnoliopsida</taxon>
        <taxon>eudicotyledons</taxon>
        <taxon>Gunneridae</taxon>
        <taxon>Pentapetalae</taxon>
        <taxon>rosids</taxon>
        <taxon>fabids</taxon>
        <taxon>Fabales</taxon>
        <taxon>Fabaceae</taxon>
        <taxon>Papilionoideae</taxon>
        <taxon>50 kb inversion clade</taxon>
        <taxon>NPAAA clade</taxon>
        <taxon>Hologalegina</taxon>
        <taxon>IRL clade</taxon>
        <taxon>Trifolieae</taxon>
        <taxon>Trifolium</taxon>
    </lineage>
</organism>
<name>A0A2K3KP16_TRIPR</name>
<dbReference type="InterPro" id="IPR009010">
    <property type="entry name" value="Asp_de-COase-like_dom_sf"/>
</dbReference>
<dbReference type="InterPro" id="IPR015342">
    <property type="entry name" value="PEX1-N_C-lobe"/>
</dbReference>
<dbReference type="Gene3D" id="3.10.330.10">
    <property type="match status" value="1"/>
</dbReference>
<dbReference type="InterPro" id="IPR029067">
    <property type="entry name" value="CDC48_domain_2-like_sf"/>
</dbReference>
<keyword evidence="2" id="KW-0067">ATP-binding</keyword>
<dbReference type="ExpressionAtlas" id="A0A2K3KP16">
    <property type="expression patterns" value="baseline"/>
</dbReference>
<dbReference type="Proteomes" id="UP000236291">
    <property type="component" value="Unassembled WGS sequence"/>
</dbReference>
<accession>A0A2K3KP16</accession>
<reference evidence="4 5" key="2">
    <citation type="journal article" date="2017" name="Front. Plant Sci.">
        <title>Gene Classification and Mining of Molecular Markers Useful in Red Clover (Trifolium pratense) Breeding.</title>
        <authorList>
            <person name="Istvanek J."/>
            <person name="Dluhosova J."/>
            <person name="Dluhos P."/>
            <person name="Patkova L."/>
            <person name="Nedelnik J."/>
            <person name="Repkova J."/>
        </authorList>
    </citation>
    <scope>NUCLEOTIDE SEQUENCE [LARGE SCALE GENOMIC DNA]</scope>
    <source>
        <strain evidence="5">cv. Tatra</strain>
        <tissue evidence="4">Young leaves</tissue>
    </source>
</reference>
<evidence type="ECO:0000256" key="2">
    <source>
        <dbReference type="ARBA" id="ARBA00022840"/>
    </source>
</evidence>
<keyword evidence="1" id="KW-0547">Nucleotide-binding</keyword>
<dbReference type="Pfam" id="PF09262">
    <property type="entry name" value="PEX-1N"/>
    <property type="match status" value="1"/>
</dbReference>
<gene>
    <name evidence="4" type="ORF">L195_g055949</name>
</gene>
<feature type="domain" description="Peroxisomal ATPase PEX1 N-terminal C-lobe" evidence="3">
    <location>
        <begin position="98"/>
        <end position="158"/>
    </location>
</feature>
<sequence>MEFSVEAVGSIDNCFVSLPLPLIQTLQSTASSSLPPILALHLRSPTHPPHSWFVAWSGATSSSSSTIQVSQQFAECVSLPIHSPVQVKVASNVPHASSVSIEPDTEDDWEILELNSEQAENQILNQVRIVHEGMRFPLRLNGHTVITFHVASVFPKNAVGKNYYAYCLLHI</sequence>
<dbReference type="EMBL" id="ASHM01103964">
    <property type="protein sequence ID" value="PNX68035.1"/>
    <property type="molecule type" value="Genomic_DNA"/>
</dbReference>
<dbReference type="AlphaFoldDB" id="A0A2K3KP16"/>
<proteinExistence type="predicted"/>
<reference evidence="4 5" key="1">
    <citation type="journal article" date="2014" name="Am. J. Bot.">
        <title>Genome assembly and annotation for red clover (Trifolium pratense; Fabaceae).</title>
        <authorList>
            <person name="Istvanek J."/>
            <person name="Jaros M."/>
            <person name="Krenek A."/>
            <person name="Repkova J."/>
        </authorList>
    </citation>
    <scope>NUCLEOTIDE SEQUENCE [LARGE SCALE GENOMIC DNA]</scope>
    <source>
        <strain evidence="5">cv. Tatra</strain>
        <tissue evidence="4">Young leaves</tissue>
    </source>
</reference>
<dbReference type="STRING" id="57577.A0A2K3KP16"/>
<evidence type="ECO:0000313" key="4">
    <source>
        <dbReference type="EMBL" id="PNX68035.1"/>
    </source>
</evidence>
<evidence type="ECO:0000313" key="5">
    <source>
        <dbReference type="Proteomes" id="UP000236291"/>
    </source>
</evidence>
<evidence type="ECO:0000259" key="3">
    <source>
        <dbReference type="Pfam" id="PF09262"/>
    </source>
</evidence>
<dbReference type="GO" id="GO:0007031">
    <property type="term" value="P:peroxisome organization"/>
    <property type="evidence" value="ECO:0007669"/>
    <property type="project" value="InterPro"/>
</dbReference>
<protein>
    <submittedName>
        <fullName evidence="4">Peroxisome biogenesis protein 1-like</fullName>
    </submittedName>
</protein>
<comment type="caution">
    <text evidence="4">The sequence shown here is derived from an EMBL/GenBank/DDBJ whole genome shotgun (WGS) entry which is preliminary data.</text>
</comment>
<dbReference type="SUPFAM" id="SSF54585">
    <property type="entry name" value="Cdc48 domain 2-like"/>
    <property type="match status" value="1"/>
</dbReference>
<dbReference type="GO" id="GO:0005777">
    <property type="term" value="C:peroxisome"/>
    <property type="evidence" value="ECO:0007669"/>
    <property type="project" value="InterPro"/>
</dbReference>
<dbReference type="GO" id="GO:0005524">
    <property type="term" value="F:ATP binding"/>
    <property type="evidence" value="ECO:0007669"/>
    <property type="project" value="UniProtKB-KW"/>
</dbReference>
<dbReference type="SUPFAM" id="SSF50692">
    <property type="entry name" value="ADC-like"/>
    <property type="match status" value="1"/>
</dbReference>